<sequence>MPRSPTSSEDEMAQSFSDYSQDSGSECSKEDEDACKEDAENSREDIESSREEALYETIGMERLMEGQNSTVMINILIPDLQQTKCMSFEACSTVWAAKQLVLCGLSQNLKDVLNYGLFQNSQEKEYEEDGEEYDGDDVGEFLDEERMMGEFSAPDGKCVATLEFRYKTRLYNPSGLDQKLIARINTQPNMRRFIDHIQNHQLEKLSRMLDKGLDPNFQDPETGETPLTHVVQLENVVESITILRNGGAHLDFRAKDGMTPMHKAAHAKNQQAIEVLLDLGASPNSKDSRGLTALYHTVTTGGDTYCCQLLLSRNAALCCQDENGWQETHQACRHGHVEHLEYLLGYGADMSAQNASGNTPLHICALYNQEQCAAVLLLRGAEKDLRNHSSQSPF</sequence>
<dbReference type="STRING" id="623744.A0A553QZS6"/>
<evidence type="ECO:0000313" key="3">
    <source>
        <dbReference type="EMBL" id="TRY95467.1"/>
    </source>
</evidence>
<keyword evidence="1" id="KW-0040">ANK repeat</keyword>
<keyword evidence="4" id="KW-1185">Reference proteome</keyword>
<dbReference type="PANTHER" id="PTHR24135">
    <property type="entry name" value="SH3 AND MULTIPLE ANKYRIN REPEAT DOMAINS PROTEIN"/>
    <property type="match status" value="1"/>
</dbReference>
<feature type="compositionally biased region" description="Polar residues" evidence="2">
    <location>
        <begin position="14"/>
        <end position="25"/>
    </location>
</feature>
<accession>A0A553QZS6</accession>
<feature type="repeat" description="ANK" evidence="1">
    <location>
        <begin position="323"/>
        <end position="355"/>
    </location>
</feature>
<dbReference type="SUPFAM" id="SSF48403">
    <property type="entry name" value="Ankyrin repeat"/>
    <property type="match status" value="1"/>
</dbReference>
<comment type="caution">
    <text evidence="3">The sequence shown here is derived from an EMBL/GenBank/DDBJ whole genome shotgun (WGS) entry which is preliminary data.</text>
</comment>
<evidence type="ECO:0000256" key="1">
    <source>
        <dbReference type="PROSITE-ProRule" id="PRU00023"/>
    </source>
</evidence>
<gene>
    <name evidence="3" type="ORF">DNTS_000439</name>
</gene>
<dbReference type="InterPro" id="IPR002110">
    <property type="entry name" value="Ankyrin_rpt"/>
</dbReference>
<proteinExistence type="predicted"/>
<organism evidence="3 4">
    <name type="scientific">Danionella cerebrum</name>
    <dbReference type="NCBI Taxonomy" id="2873325"/>
    <lineage>
        <taxon>Eukaryota</taxon>
        <taxon>Metazoa</taxon>
        <taxon>Chordata</taxon>
        <taxon>Craniata</taxon>
        <taxon>Vertebrata</taxon>
        <taxon>Euteleostomi</taxon>
        <taxon>Actinopterygii</taxon>
        <taxon>Neopterygii</taxon>
        <taxon>Teleostei</taxon>
        <taxon>Ostariophysi</taxon>
        <taxon>Cypriniformes</taxon>
        <taxon>Danionidae</taxon>
        <taxon>Danioninae</taxon>
        <taxon>Danionella</taxon>
    </lineage>
</organism>
<dbReference type="InterPro" id="IPR051569">
    <property type="entry name" value="SHANK"/>
</dbReference>
<dbReference type="GO" id="GO:0030160">
    <property type="term" value="F:synaptic receptor adaptor activity"/>
    <property type="evidence" value="ECO:0007669"/>
    <property type="project" value="TreeGrafter"/>
</dbReference>
<dbReference type="PANTHER" id="PTHR24135:SF17">
    <property type="entry name" value="SH3 AND MULTIPLE ANKYRIN REPEAT DOMAINS PROTEIN 2"/>
    <property type="match status" value="1"/>
</dbReference>
<dbReference type="InterPro" id="IPR036770">
    <property type="entry name" value="Ankyrin_rpt-contain_sf"/>
</dbReference>
<dbReference type="PROSITE" id="PS50088">
    <property type="entry name" value="ANK_REPEAT"/>
    <property type="match status" value="3"/>
</dbReference>
<dbReference type="SMART" id="SM00248">
    <property type="entry name" value="ANK"/>
    <property type="match status" value="5"/>
</dbReference>
<dbReference type="Gene3D" id="1.25.40.20">
    <property type="entry name" value="Ankyrin repeat-containing domain"/>
    <property type="match status" value="2"/>
</dbReference>
<evidence type="ECO:0000256" key="2">
    <source>
        <dbReference type="SAM" id="MobiDB-lite"/>
    </source>
</evidence>
<dbReference type="EMBL" id="SRMA01025363">
    <property type="protein sequence ID" value="TRY95467.1"/>
    <property type="molecule type" value="Genomic_DNA"/>
</dbReference>
<feature type="repeat" description="ANK" evidence="1">
    <location>
        <begin position="356"/>
        <end position="388"/>
    </location>
</feature>
<feature type="region of interest" description="Disordered" evidence="2">
    <location>
        <begin position="1"/>
        <end position="50"/>
    </location>
</feature>
<feature type="non-terminal residue" evidence="3">
    <location>
        <position position="394"/>
    </location>
</feature>
<feature type="compositionally biased region" description="Basic and acidic residues" evidence="2">
    <location>
        <begin position="36"/>
        <end position="50"/>
    </location>
</feature>
<name>A0A553QZS6_9TELE</name>
<evidence type="ECO:0000313" key="4">
    <source>
        <dbReference type="Proteomes" id="UP000316079"/>
    </source>
</evidence>
<reference evidence="3 4" key="1">
    <citation type="journal article" date="2019" name="Sci. Data">
        <title>Hybrid genome assembly and annotation of Danionella translucida.</title>
        <authorList>
            <person name="Kadobianskyi M."/>
            <person name="Schulze L."/>
            <person name="Schuelke M."/>
            <person name="Judkewitz B."/>
        </authorList>
    </citation>
    <scope>NUCLEOTIDE SEQUENCE [LARGE SCALE GENOMIC DNA]</scope>
    <source>
        <strain evidence="3 4">Bolton</strain>
    </source>
</reference>
<feature type="repeat" description="ANK" evidence="1">
    <location>
        <begin position="256"/>
        <end position="288"/>
    </location>
</feature>
<dbReference type="GO" id="GO:0043197">
    <property type="term" value="C:dendritic spine"/>
    <property type="evidence" value="ECO:0007669"/>
    <property type="project" value="TreeGrafter"/>
</dbReference>
<dbReference type="FunFam" id="1.25.40.20:FF:000979">
    <property type="entry name" value="SH3 and multiple ankyrin repeat domains 2a"/>
    <property type="match status" value="1"/>
</dbReference>
<dbReference type="PROSITE" id="PS50297">
    <property type="entry name" value="ANK_REP_REGION"/>
    <property type="match status" value="3"/>
</dbReference>
<dbReference type="GO" id="GO:0014069">
    <property type="term" value="C:postsynaptic density"/>
    <property type="evidence" value="ECO:0007669"/>
    <property type="project" value="TreeGrafter"/>
</dbReference>
<dbReference type="GO" id="GO:0045211">
    <property type="term" value="C:postsynaptic membrane"/>
    <property type="evidence" value="ECO:0007669"/>
    <property type="project" value="TreeGrafter"/>
</dbReference>
<dbReference type="Pfam" id="PF12796">
    <property type="entry name" value="Ank_2"/>
    <property type="match status" value="2"/>
</dbReference>
<dbReference type="OrthoDB" id="445896at2759"/>
<dbReference type="GO" id="GO:0035255">
    <property type="term" value="F:ionotropic glutamate receptor binding"/>
    <property type="evidence" value="ECO:0007669"/>
    <property type="project" value="TreeGrafter"/>
</dbReference>
<protein>
    <submittedName>
        <fullName evidence="3">Uncharacterized protein</fullName>
    </submittedName>
</protein>
<dbReference type="Proteomes" id="UP000316079">
    <property type="component" value="Unassembled WGS sequence"/>
</dbReference>
<dbReference type="AlphaFoldDB" id="A0A553QZS6"/>